<reference evidence="3 4" key="1">
    <citation type="journal article" date="2019" name="Mol. Biol. Evol.">
        <title>Blast fungal genomes show frequent chromosomal changes, gene gains and losses, and effector gene turnover.</title>
        <authorList>
            <person name="Gomez Luciano L.B."/>
            <person name="Jason Tsai I."/>
            <person name="Chuma I."/>
            <person name="Tosa Y."/>
            <person name="Chen Y.H."/>
            <person name="Li J.Y."/>
            <person name="Li M.Y."/>
            <person name="Jade Lu M.Y."/>
            <person name="Nakayashiki H."/>
            <person name="Li W.H."/>
        </authorList>
    </citation>
    <scope>NUCLEOTIDE SEQUENCE [LARGE SCALE GENOMIC DNA]</scope>
    <source>
        <strain evidence="3">MZ5-1-6</strain>
    </source>
</reference>
<dbReference type="PANTHER" id="PTHR43355:SF2">
    <property type="entry name" value="FLAVIN REDUCTASE (NADPH)"/>
    <property type="match status" value="1"/>
</dbReference>
<dbReference type="GO" id="GO:0042602">
    <property type="term" value="F:riboflavin reductase (NADPH) activity"/>
    <property type="evidence" value="ECO:0007669"/>
    <property type="project" value="TreeGrafter"/>
</dbReference>
<dbReference type="InterPro" id="IPR016040">
    <property type="entry name" value="NAD(P)-bd_dom"/>
</dbReference>
<evidence type="ECO:0000256" key="1">
    <source>
        <dbReference type="ARBA" id="ARBA00038376"/>
    </source>
</evidence>
<dbReference type="Gene3D" id="3.40.50.720">
    <property type="entry name" value="NAD(P)-binding Rossmann-like Domain"/>
    <property type="match status" value="1"/>
</dbReference>
<dbReference type="GO" id="GO:0004074">
    <property type="term" value="F:biliverdin reductase [NAD(P)H] activity"/>
    <property type="evidence" value="ECO:0007669"/>
    <property type="project" value="TreeGrafter"/>
</dbReference>
<sequence length="267" mass="28117">MSTAQTILFLGATGGVCGAALQLALSAGISCVALARTPAKLTDKYPSNPNLTVIQGDAKNLADVKRALAKPGDATSPGLVDIVVSSVGSYPSMRNFGANEDPKLCEESMTALLAAVEELIAQGGVQKLSPPRVIAVSSTGLSDFGRDVPLAFAPLYYVMLASAHKDKKKMENQLIADKATGKKTPPAAGSARPEFTVIRGSMYVDGKDGGKAKPVRVGIEDPYKGIESQAVGYTIAREDVGKWIFHNLLNDATGARRYINKMVTVTY</sequence>
<proteinExistence type="inferred from homology"/>
<organism evidence="3 4">
    <name type="scientific">Pyricularia oryzae</name>
    <name type="common">Rice blast fungus</name>
    <name type="synonym">Magnaporthe oryzae</name>
    <dbReference type="NCBI Taxonomy" id="318829"/>
    <lineage>
        <taxon>Eukaryota</taxon>
        <taxon>Fungi</taxon>
        <taxon>Dikarya</taxon>
        <taxon>Ascomycota</taxon>
        <taxon>Pezizomycotina</taxon>
        <taxon>Sordariomycetes</taxon>
        <taxon>Sordariomycetidae</taxon>
        <taxon>Magnaporthales</taxon>
        <taxon>Pyriculariaceae</taxon>
        <taxon>Pyricularia</taxon>
    </lineage>
</organism>
<dbReference type="PANTHER" id="PTHR43355">
    <property type="entry name" value="FLAVIN REDUCTASE (NADPH)"/>
    <property type="match status" value="1"/>
</dbReference>
<evidence type="ECO:0000313" key="4">
    <source>
        <dbReference type="Proteomes" id="UP000294847"/>
    </source>
</evidence>
<evidence type="ECO:0000313" key="3">
    <source>
        <dbReference type="EMBL" id="QBZ53377.1"/>
    </source>
</evidence>
<accession>A0A4P7MSX4</accession>
<name>A0A4P7MSX4_PYROR</name>
<protein>
    <recommendedName>
        <fullName evidence="2">NAD(P)-binding domain-containing protein</fullName>
    </recommendedName>
</protein>
<feature type="domain" description="NAD(P)-binding" evidence="2">
    <location>
        <begin position="11"/>
        <end position="248"/>
    </location>
</feature>
<dbReference type="SUPFAM" id="SSF51735">
    <property type="entry name" value="NAD(P)-binding Rossmann-fold domains"/>
    <property type="match status" value="1"/>
</dbReference>
<dbReference type="InterPro" id="IPR051606">
    <property type="entry name" value="Polyketide_Oxido-like"/>
</dbReference>
<dbReference type="EMBL" id="CP034204">
    <property type="protein sequence ID" value="QBZ53377.1"/>
    <property type="molecule type" value="Genomic_DNA"/>
</dbReference>
<dbReference type="AlphaFoldDB" id="A0A4P7MSX4"/>
<dbReference type="InterPro" id="IPR036291">
    <property type="entry name" value="NAD(P)-bd_dom_sf"/>
</dbReference>
<dbReference type="Proteomes" id="UP000294847">
    <property type="component" value="Chromosome 1"/>
</dbReference>
<evidence type="ECO:0000259" key="2">
    <source>
        <dbReference type="Pfam" id="PF13460"/>
    </source>
</evidence>
<dbReference type="Pfam" id="PF13460">
    <property type="entry name" value="NAD_binding_10"/>
    <property type="match status" value="1"/>
</dbReference>
<comment type="similarity">
    <text evidence="1">Belongs to the avfA family.</text>
</comment>
<gene>
    <name evidence="3" type="ORF">PoMZ_09055</name>
</gene>